<dbReference type="GeneID" id="110241214"/>
<dbReference type="AlphaFoldDB" id="A0A913XDB1"/>
<sequence>METSAVVVMLCVSFVAVFGNVRKKDLNRGMNELSESDYLQELPPKAKTAEKIHRFFLGGCAASIHPLWYARDKSNTRKKRLVKSRNSYYDVAFLIDASGSIKEKDFYNGIKALNILITKAKISTKYAVITFSEKGDIKSFFMWPPSKIRAVLKTTEYQGFRTNTQDALRKCRQGLFMNSSSGARRGSYKRVLIVTDGRSNIKNELTLYRAAKLKNYHIEIFVLAVGKYIQGIDELAELATSKQWHLFRVETMEGLIEVVKMIPPNRIRTKVVIT</sequence>
<evidence type="ECO:0000313" key="3">
    <source>
        <dbReference type="EnsemblMetazoa" id="XP_020902724.1"/>
    </source>
</evidence>
<dbReference type="InterPro" id="IPR050525">
    <property type="entry name" value="ECM_Assembly_Org"/>
</dbReference>
<feature type="domain" description="VWFA" evidence="2">
    <location>
        <begin position="90"/>
        <end position="262"/>
    </location>
</feature>
<protein>
    <recommendedName>
        <fullName evidence="2">VWFA domain-containing protein</fullName>
    </recommendedName>
</protein>
<dbReference type="Pfam" id="PF00092">
    <property type="entry name" value="VWA"/>
    <property type="match status" value="1"/>
</dbReference>
<dbReference type="InterPro" id="IPR036465">
    <property type="entry name" value="vWFA_dom_sf"/>
</dbReference>
<organism evidence="3 4">
    <name type="scientific">Exaiptasia diaphana</name>
    <name type="common">Tropical sea anemone</name>
    <name type="synonym">Aiptasia pulchella</name>
    <dbReference type="NCBI Taxonomy" id="2652724"/>
    <lineage>
        <taxon>Eukaryota</taxon>
        <taxon>Metazoa</taxon>
        <taxon>Cnidaria</taxon>
        <taxon>Anthozoa</taxon>
        <taxon>Hexacorallia</taxon>
        <taxon>Actiniaria</taxon>
        <taxon>Aiptasiidae</taxon>
        <taxon>Exaiptasia</taxon>
    </lineage>
</organism>
<name>A0A913XDB1_EXADI</name>
<reference evidence="3" key="1">
    <citation type="submission" date="2022-11" db="UniProtKB">
        <authorList>
            <consortium name="EnsemblMetazoa"/>
        </authorList>
    </citation>
    <scope>IDENTIFICATION</scope>
</reference>
<dbReference type="SMART" id="SM00327">
    <property type="entry name" value="VWA"/>
    <property type="match status" value="1"/>
</dbReference>
<dbReference type="InterPro" id="IPR002035">
    <property type="entry name" value="VWF_A"/>
</dbReference>
<dbReference type="KEGG" id="epa:110241214"/>
<dbReference type="EnsemblMetazoa" id="XM_021047065.2">
    <property type="protein sequence ID" value="XP_020902724.1"/>
    <property type="gene ID" value="LOC110241214"/>
</dbReference>
<evidence type="ECO:0000256" key="1">
    <source>
        <dbReference type="SAM" id="SignalP"/>
    </source>
</evidence>
<dbReference type="PANTHER" id="PTHR24020">
    <property type="entry name" value="COLLAGEN ALPHA"/>
    <property type="match status" value="1"/>
</dbReference>
<dbReference type="CDD" id="cd01450">
    <property type="entry name" value="vWFA_subfamily_ECM"/>
    <property type="match status" value="1"/>
</dbReference>
<keyword evidence="1" id="KW-0732">Signal</keyword>
<dbReference type="OrthoDB" id="5964156at2759"/>
<dbReference type="SUPFAM" id="SSF53300">
    <property type="entry name" value="vWA-like"/>
    <property type="match status" value="1"/>
</dbReference>
<keyword evidence="4" id="KW-1185">Reference proteome</keyword>
<feature type="chain" id="PRO_5036812068" description="VWFA domain-containing protein" evidence="1">
    <location>
        <begin position="20"/>
        <end position="274"/>
    </location>
</feature>
<dbReference type="PROSITE" id="PS50234">
    <property type="entry name" value="VWFA"/>
    <property type="match status" value="1"/>
</dbReference>
<proteinExistence type="predicted"/>
<dbReference type="RefSeq" id="XP_020902724.1">
    <property type="nucleotide sequence ID" value="XM_021047065.2"/>
</dbReference>
<dbReference type="Gene3D" id="3.40.50.410">
    <property type="entry name" value="von Willebrand factor, type A domain"/>
    <property type="match status" value="1"/>
</dbReference>
<dbReference type="OMA" id="ATSKQWH"/>
<evidence type="ECO:0000259" key="2">
    <source>
        <dbReference type="PROSITE" id="PS50234"/>
    </source>
</evidence>
<dbReference type="Proteomes" id="UP000887567">
    <property type="component" value="Unplaced"/>
</dbReference>
<feature type="signal peptide" evidence="1">
    <location>
        <begin position="1"/>
        <end position="19"/>
    </location>
</feature>
<accession>A0A913XDB1</accession>
<evidence type="ECO:0000313" key="4">
    <source>
        <dbReference type="Proteomes" id="UP000887567"/>
    </source>
</evidence>